<dbReference type="CDD" id="cd07989">
    <property type="entry name" value="LPLAT_AGPAT-like"/>
    <property type="match status" value="1"/>
</dbReference>
<dbReference type="HOGENOM" id="CLU_027938_4_2_11"/>
<dbReference type="SUPFAM" id="SSF69593">
    <property type="entry name" value="Glycerol-3-phosphate (1)-acyltransferase"/>
    <property type="match status" value="1"/>
</dbReference>
<dbReference type="GO" id="GO:0005886">
    <property type="term" value="C:plasma membrane"/>
    <property type="evidence" value="ECO:0007669"/>
    <property type="project" value="TreeGrafter"/>
</dbReference>
<evidence type="ECO:0000313" key="6">
    <source>
        <dbReference type="Proteomes" id="UP000000637"/>
    </source>
</evidence>
<dbReference type="STRING" id="290340.AAur_1675"/>
<proteinExistence type="predicted"/>
<reference evidence="5 6" key="1">
    <citation type="journal article" date="2006" name="PLoS Genet.">
        <title>Secrets of soil survival revealed by the genome sequence of Arthrobacter aurescens TC1.</title>
        <authorList>
            <person name="Mongodin E.F."/>
            <person name="Shapir N."/>
            <person name="Daugherty S.C."/>
            <person name="DeBoy R.T."/>
            <person name="Emerson J.B."/>
            <person name="Shvartzbeyn A."/>
            <person name="Radune D."/>
            <person name="Vamathevan J."/>
            <person name="Riggs F."/>
            <person name="Grinberg V."/>
            <person name="Khouri H."/>
            <person name="Wackett L.P."/>
            <person name="Nelson K.E."/>
            <person name="Sadowsky M.J."/>
        </authorList>
    </citation>
    <scope>NUCLEOTIDE SEQUENCE [LARGE SCALE GENOMIC DNA]</scope>
    <source>
        <strain evidence="5 6">TC1</strain>
    </source>
</reference>
<dbReference type="KEGG" id="aau:AAur_1675"/>
<dbReference type="InterPro" id="IPR002123">
    <property type="entry name" value="Plipid/glycerol_acylTrfase"/>
</dbReference>
<keyword evidence="6" id="KW-1185">Reference proteome</keyword>
<evidence type="ECO:0000256" key="1">
    <source>
        <dbReference type="ARBA" id="ARBA00022679"/>
    </source>
</evidence>
<accession>A1R5C6</accession>
<keyword evidence="2 5" id="KW-0012">Acyltransferase</keyword>
<gene>
    <name evidence="5" type="ordered locus">AAur_1675</name>
</gene>
<protein>
    <submittedName>
        <fullName evidence="5">1-acyl-sn-glycerol-3-phosphate acyltransferases</fullName>
    </submittedName>
</protein>
<dbReference type="EMBL" id="CP000474">
    <property type="protein sequence ID" value="ABM09421.1"/>
    <property type="molecule type" value="Genomic_DNA"/>
</dbReference>
<sequence>MTEYQLPSAQSRMWSRPVGWFLDHVLYRTVVVGKSNVPAAGPVIFAANHISFLDGPVMFGASPRPMHILVKKEMFKGLLGAVLRGSGQIPVDRAGDRTALHIGKKLLDAGRCVGILPEGTRGRGSAENISNGVAWLALNSGATVIPVAILGTRQGDEHRDHIPKPRRKLHVSFGEPITVKRRRGEPGRVSMDRAAAEIRDALAEHVQDAIRATGQGLPLEPAPGVTTSQHRHSAVAGTPADHH</sequence>
<dbReference type="AlphaFoldDB" id="A1R5C6"/>
<dbReference type="PANTHER" id="PTHR10434">
    <property type="entry name" value="1-ACYL-SN-GLYCEROL-3-PHOSPHATE ACYLTRANSFERASE"/>
    <property type="match status" value="1"/>
</dbReference>
<evidence type="ECO:0000313" key="5">
    <source>
        <dbReference type="EMBL" id="ABM09421.1"/>
    </source>
</evidence>
<evidence type="ECO:0000259" key="4">
    <source>
        <dbReference type="SMART" id="SM00563"/>
    </source>
</evidence>
<dbReference type="GO" id="GO:0006654">
    <property type="term" value="P:phosphatidic acid biosynthetic process"/>
    <property type="evidence" value="ECO:0007669"/>
    <property type="project" value="TreeGrafter"/>
</dbReference>
<feature type="region of interest" description="Disordered" evidence="3">
    <location>
        <begin position="215"/>
        <end position="243"/>
    </location>
</feature>
<name>A1R5C6_PAEAT</name>
<dbReference type="Pfam" id="PF01553">
    <property type="entry name" value="Acyltransferase"/>
    <property type="match status" value="1"/>
</dbReference>
<dbReference type="PANTHER" id="PTHR10434:SF11">
    <property type="entry name" value="1-ACYL-SN-GLYCEROL-3-PHOSPHATE ACYLTRANSFERASE"/>
    <property type="match status" value="1"/>
</dbReference>
<dbReference type="GO" id="GO:0003841">
    <property type="term" value="F:1-acylglycerol-3-phosphate O-acyltransferase activity"/>
    <property type="evidence" value="ECO:0007669"/>
    <property type="project" value="TreeGrafter"/>
</dbReference>
<evidence type="ECO:0000256" key="2">
    <source>
        <dbReference type="ARBA" id="ARBA00023315"/>
    </source>
</evidence>
<keyword evidence="1" id="KW-0808">Transferase</keyword>
<dbReference type="SMART" id="SM00563">
    <property type="entry name" value="PlsC"/>
    <property type="match status" value="1"/>
</dbReference>
<dbReference type="eggNOG" id="COG0204">
    <property type="taxonomic scope" value="Bacteria"/>
</dbReference>
<dbReference type="Proteomes" id="UP000000637">
    <property type="component" value="Chromosome"/>
</dbReference>
<evidence type="ECO:0000256" key="3">
    <source>
        <dbReference type="SAM" id="MobiDB-lite"/>
    </source>
</evidence>
<feature type="domain" description="Phospholipid/glycerol acyltransferase" evidence="4">
    <location>
        <begin position="43"/>
        <end position="152"/>
    </location>
</feature>
<organism evidence="5 6">
    <name type="scientific">Paenarthrobacter aurescens (strain TC1)</name>
    <dbReference type="NCBI Taxonomy" id="290340"/>
    <lineage>
        <taxon>Bacteria</taxon>
        <taxon>Bacillati</taxon>
        <taxon>Actinomycetota</taxon>
        <taxon>Actinomycetes</taxon>
        <taxon>Micrococcales</taxon>
        <taxon>Micrococcaceae</taxon>
        <taxon>Paenarthrobacter</taxon>
    </lineage>
</organism>